<accession>A0A6P7H3C1</accession>
<dbReference type="InterPro" id="IPR036397">
    <property type="entry name" value="RNaseH_sf"/>
</dbReference>
<dbReference type="SUPFAM" id="SSF53098">
    <property type="entry name" value="Ribonuclease H-like"/>
    <property type="match status" value="1"/>
</dbReference>
<dbReference type="InterPro" id="IPR012337">
    <property type="entry name" value="RNaseH-like_sf"/>
</dbReference>
<organism evidence="1">
    <name type="scientific">Diabrotica virgifera virgifera</name>
    <name type="common">western corn rootworm</name>
    <dbReference type="NCBI Taxonomy" id="50390"/>
    <lineage>
        <taxon>Eukaryota</taxon>
        <taxon>Metazoa</taxon>
        <taxon>Ecdysozoa</taxon>
        <taxon>Arthropoda</taxon>
        <taxon>Hexapoda</taxon>
        <taxon>Insecta</taxon>
        <taxon>Pterygota</taxon>
        <taxon>Neoptera</taxon>
        <taxon>Endopterygota</taxon>
        <taxon>Coleoptera</taxon>
        <taxon>Polyphaga</taxon>
        <taxon>Cucujiformia</taxon>
        <taxon>Chrysomeloidea</taxon>
        <taxon>Chrysomelidae</taxon>
        <taxon>Galerucinae</taxon>
        <taxon>Diabroticina</taxon>
        <taxon>Diabroticites</taxon>
        <taxon>Diabrotica</taxon>
    </lineage>
</organism>
<sequence length="127" mass="13914">METLLQLHLDHKCDSIKPTFVFYKPYKIEARQHKESNVANAYCIYTDGSKMKEGTGCGIYSRSLNLSIKWGMGKNASVVQTELAGISIAAKETTRKGINGKSIIISTDSATNPELTMCHIRASNGVS</sequence>
<reference evidence="1" key="1">
    <citation type="submission" date="2025-08" db="UniProtKB">
        <authorList>
            <consortium name="RefSeq"/>
        </authorList>
    </citation>
    <scope>IDENTIFICATION</scope>
    <source>
        <tissue evidence="1">Whole insect</tissue>
    </source>
</reference>
<dbReference type="RefSeq" id="XP_028153022.1">
    <property type="nucleotide sequence ID" value="XM_028297221.1"/>
</dbReference>
<gene>
    <name evidence="1" type="primary">LOC114346486</name>
</gene>
<protein>
    <submittedName>
        <fullName evidence="1">Uncharacterized protein LOC114346486</fullName>
    </submittedName>
</protein>
<name>A0A6P7H3C1_DIAVI</name>
<dbReference type="GO" id="GO:0003676">
    <property type="term" value="F:nucleic acid binding"/>
    <property type="evidence" value="ECO:0007669"/>
    <property type="project" value="InterPro"/>
</dbReference>
<dbReference type="InParanoid" id="A0A6P7H3C1"/>
<evidence type="ECO:0000313" key="1">
    <source>
        <dbReference type="RefSeq" id="XP_028153022.1"/>
    </source>
</evidence>
<proteinExistence type="predicted"/>
<dbReference type="Gene3D" id="3.30.420.10">
    <property type="entry name" value="Ribonuclease H-like superfamily/Ribonuclease H"/>
    <property type="match status" value="1"/>
</dbReference>
<dbReference type="AlphaFoldDB" id="A0A6P7H3C1"/>